<dbReference type="AlphaFoldDB" id="A0A9Q0JY12"/>
<evidence type="ECO:0000256" key="1">
    <source>
        <dbReference type="SAM" id="Phobius"/>
    </source>
</evidence>
<proteinExistence type="predicted"/>
<name>A0A9Q0JY12_9MAGN</name>
<keyword evidence="3" id="KW-1185">Reference proteome</keyword>
<evidence type="ECO:0000313" key="2">
    <source>
        <dbReference type="EMBL" id="KAJ4954770.1"/>
    </source>
</evidence>
<accession>A0A9Q0JY12</accession>
<reference evidence="2" key="1">
    <citation type="journal article" date="2023" name="Plant J.">
        <title>The genome of the king protea, Protea cynaroides.</title>
        <authorList>
            <person name="Chang J."/>
            <person name="Duong T.A."/>
            <person name="Schoeman C."/>
            <person name="Ma X."/>
            <person name="Roodt D."/>
            <person name="Barker N."/>
            <person name="Li Z."/>
            <person name="Van de Peer Y."/>
            <person name="Mizrachi E."/>
        </authorList>
    </citation>
    <scope>NUCLEOTIDE SEQUENCE</scope>
    <source>
        <tissue evidence="2">Young leaves</tissue>
    </source>
</reference>
<dbReference type="EMBL" id="JAMYWD010000011">
    <property type="protein sequence ID" value="KAJ4954770.1"/>
    <property type="molecule type" value="Genomic_DNA"/>
</dbReference>
<keyword evidence="1" id="KW-1133">Transmembrane helix</keyword>
<comment type="caution">
    <text evidence="2">The sequence shown here is derived from an EMBL/GenBank/DDBJ whole genome shotgun (WGS) entry which is preliminary data.</text>
</comment>
<organism evidence="2 3">
    <name type="scientific">Protea cynaroides</name>
    <dbReference type="NCBI Taxonomy" id="273540"/>
    <lineage>
        <taxon>Eukaryota</taxon>
        <taxon>Viridiplantae</taxon>
        <taxon>Streptophyta</taxon>
        <taxon>Embryophyta</taxon>
        <taxon>Tracheophyta</taxon>
        <taxon>Spermatophyta</taxon>
        <taxon>Magnoliopsida</taxon>
        <taxon>Proteales</taxon>
        <taxon>Proteaceae</taxon>
        <taxon>Protea</taxon>
    </lineage>
</organism>
<protein>
    <submittedName>
        <fullName evidence="2">Uncharacterized protein</fullName>
    </submittedName>
</protein>
<keyword evidence="1" id="KW-0812">Transmembrane</keyword>
<sequence>MSLLQLQYCSSKFGEKLWNTQILERVFGIKVSTMPAGSSLPSVPVFLLVGRGAGYGQGSGVSRVEDQGCMNLNQVTSVSPAVSGFVTAQALGIAARSGGALPSSGTSGLSVPMLIMDMHVGGPQVCAVVEAFPSLSHVAANVGRAVCSRLLLGRWWIWVNFWGYRMRRCLIAGLQMLWEILGMLFILIL</sequence>
<keyword evidence="1" id="KW-0472">Membrane</keyword>
<evidence type="ECO:0000313" key="3">
    <source>
        <dbReference type="Proteomes" id="UP001141806"/>
    </source>
</evidence>
<gene>
    <name evidence="2" type="ORF">NE237_011553</name>
</gene>
<feature type="transmembrane region" description="Helical" evidence="1">
    <location>
        <begin position="169"/>
        <end position="188"/>
    </location>
</feature>
<dbReference type="Proteomes" id="UP001141806">
    <property type="component" value="Unassembled WGS sequence"/>
</dbReference>